<organism evidence="1 2">
    <name type="scientific">Boletus edulis BED1</name>
    <dbReference type="NCBI Taxonomy" id="1328754"/>
    <lineage>
        <taxon>Eukaryota</taxon>
        <taxon>Fungi</taxon>
        <taxon>Dikarya</taxon>
        <taxon>Basidiomycota</taxon>
        <taxon>Agaricomycotina</taxon>
        <taxon>Agaricomycetes</taxon>
        <taxon>Agaricomycetidae</taxon>
        <taxon>Boletales</taxon>
        <taxon>Boletineae</taxon>
        <taxon>Boletaceae</taxon>
        <taxon>Boletoideae</taxon>
        <taxon>Boletus</taxon>
    </lineage>
</organism>
<comment type="caution">
    <text evidence="1">The sequence shown here is derived from an EMBL/GenBank/DDBJ whole genome shotgun (WGS) entry which is preliminary data.</text>
</comment>
<reference evidence="1" key="1">
    <citation type="submission" date="2019-10" db="EMBL/GenBank/DDBJ databases">
        <authorList>
            <consortium name="DOE Joint Genome Institute"/>
            <person name="Kuo A."/>
            <person name="Miyauchi S."/>
            <person name="Kiss E."/>
            <person name="Drula E."/>
            <person name="Kohler A."/>
            <person name="Sanchez-Garcia M."/>
            <person name="Andreopoulos B."/>
            <person name="Barry K.W."/>
            <person name="Bonito G."/>
            <person name="Buee M."/>
            <person name="Carver A."/>
            <person name="Chen C."/>
            <person name="Cichocki N."/>
            <person name="Clum A."/>
            <person name="Culley D."/>
            <person name="Crous P.W."/>
            <person name="Fauchery L."/>
            <person name="Girlanda M."/>
            <person name="Hayes R."/>
            <person name="Keri Z."/>
            <person name="LaButti K."/>
            <person name="Lipzen A."/>
            <person name="Lombard V."/>
            <person name="Magnuson J."/>
            <person name="Maillard F."/>
            <person name="Morin E."/>
            <person name="Murat C."/>
            <person name="Nolan M."/>
            <person name="Ohm R."/>
            <person name="Pangilinan J."/>
            <person name="Pereira M."/>
            <person name="Perotto S."/>
            <person name="Peter M."/>
            <person name="Riley R."/>
            <person name="Sitrit Y."/>
            <person name="Stielow B."/>
            <person name="Szollosi G."/>
            <person name="Zifcakova L."/>
            <person name="Stursova M."/>
            <person name="Spatafora J.W."/>
            <person name="Tedersoo L."/>
            <person name="Vaario L.-M."/>
            <person name="Yamada A."/>
            <person name="Yan M."/>
            <person name="Wang P."/>
            <person name="Xu J."/>
            <person name="Bruns T."/>
            <person name="Baldrian P."/>
            <person name="Vilgalys R."/>
            <person name="Henrissat B."/>
            <person name="Grigoriev I.V."/>
            <person name="Hibbett D."/>
            <person name="Nagy L.G."/>
            <person name="Martin F.M."/>
        </authorList>
    </citation>
    <scope>NUCLEOTIDE SEQUENCE</scope>
    <source>
        <strain evidence="1">BED1</strain>
    </source>
</reference>
<accession>A0AAD4GAL9</accession>
<keyword evidence="2" id="KW-1185">Reference proteome</keyword>
<dbReference type="Proteomes" id="UP001194468">
    <property type="component" value="Unassembled WGS sequence"/>
</dbReference>
<dbReference type="EMBL" id="WHUW01000031">
    <property type="protein sequence ID" value="KAF8433902.1"/>
    <property type="molecule type" value="Genomic_DNA"/>
</dbReference>
<sequence length="96" mass="10547">MAIIHALFAVGSRSFESMIVVFINTFVDLIRRLDREFDMVVDCIANGIIPDLDGIAEVRRHLELNIVADPERAAEVGSVVRLLGQGGVFTFGQTCV</sequence>
<evidence type="ECO:0000313" key="2">
    <source>
        <dbReference type="Proteomes" id="UP001194468"/>
    </source>
</evidence>
<reference evidence="1" key="2">
    <citation type="journal article" date="2020" name="Nat. Commun.">
        <title>Large-scale genome sequencing of mycorrhizal fungi provides insights into the early evolution of symbiotic traits.</title>
        <authorList>
            <person name="Miyauchi S."/>
            <person name="Kiss E."/>
            <person name="Kuo A."/>
            <person name="Drula E."/>
            <person name="Kohler A."/>
            <person name="Sanchez-Garcia M."/>
            <person name="Morin E."/>
            <person name="Andreopoulos B."/>
            <person name="Barry K.W."/>
            <person name="Bonito G."/>
            <person name="Buee M."/>
            <person name="Carver A."/>
            <person name="Chen C."/>
            <person name="Cichocki N."/>
            <person name="Clum A."/>
            <person name="Culley D."/>
            <person name="Crous P.W."/>
            <person name="Fauchery L."/>
            <person name="Girlanda M."/>
            <person name="Hayes R.D."/>
            <person name="Keri Z."/>
            <person name="LaButti K."/>
            <person name="Lipzen A."/>
            <person name="Lombard V."/>
            <person name="Magnuson J."/>
            <person name="Maillard F."/>
            <person name="Murat C."/>
            <person name="Nolan M."/>
            <person name="Ohm R.A."/>
            <person name="Pangilinan J."/>
            <person name="Pereira M.F."/>
            <person name="Perotto S."/>
            <person name="Peter M."/>
            <person name="Pfister S."/>
            <person name="Riley R."/>
            <person name="Sitrit Y."/>
            <person name="Stielow J.B."/>
            <person name="Szollosi G."/>
            <person name="Zifcakova L."/>
            <person name="Stursova M."/>
            <person name="Spatafora J.W."/>
            <person name="Tedersoo L."/>
            <person name="Vaario L.M."/>
            <person name="Yamada A."/>
            <person name="Yan M."/>
            <person name="Wang P."/>
            <person name="Xu J."/>
            <person name="Bruns T."/>
            <person name="Baldrian P."/>
            <person name="Vilgalys R."/>
            <person name="Dunand C."/>
            <person name="Henrissat B."/>
            <person name="Grigoriev I.V."/>
            <person name="Hibbett D."/>
            <person name="Nagy L.G."/>
            <person name="Martin F.M."/>
        </authorList>
    </citation>
    <scope>NUCLEOTIDE SEQUENCE</scope>
    <source>
        <strain evidence="1">BED1</strain>
    </source>
</reference>
<gene>
    <name evidence="1" type="ORF">L210DRAFT_3555217</name>
</gene>
<protein>
    <submittedName>
        <fullName evidence="1">Uncharacterized protein</fullName>
    </submittedName>
</protein>
<name>A0AAD4GAL9_BOLED</name>
<evidence type="ECO:0000313" key="1">
    <source>
        <dbReference type="EMBL" id="KAF8433902.1"/>
    </source>
</evidence>
<dbReference type="AlphaFoldDB" id="A0AAD4GAL9"/>
<proteinExistence type="predicted"/>
<dbReference type="Pfam" id="PF03321">
    <property type="entry name" value="GH3"/>
    <property type="match status" value="1"/>
</dbReference>